<keyword evidence="3" id="KW-0238">DNA-binding</keyword>
<dbReference type="GO" id="GO:0003700">
    <property type="term" value="F:DNA-binding transcription factor activity"/>
    <property type="evidence" value="ECO:0007669"/>
    <property type="project" value="InterPro"/>
</dbReference>
<evidence type="ECO:0000256" key="4">
    <source>
        <dbReference type="ARBA" id="ARBA00023163"/>
    </source>
</evidence>
<proteinExistence type="inferred from homology"/>
<organism evidence="6 7">
    <name type="scientific">Streptomyces taklimakanensis</name>
    <dbReference type="NCBI Taxonomy" id="2569853"/>
    <lineage>
        <taxon>Bacteria</taxon>
        <taxon>Bacillati</taxon>
        <taxon>Actinomycetota</taxon>
        <taxon>Actinomycetes</taxon>
        <taxon>Kitasatosporales</taxon>
        <taxon>Streptomycetaceae</taxon>
        <taxon>Streptomyces</taxon>
    </lineage>
</organism>
<sequence length="298" mass="32392">MVDLQLLRTLRVLYVQGTVTATARALHMSPSAVSQQLRRLAAEAGADLLRAEGRRVQFTAAGHVLLRHADLLCSQWERAVSELAEEAGSPRRTLSLGGFATSIDTLLAPAARRLNQAEYPTRTFLQEAGTQECYEKLLAGEIDLAVLTPLPGGPPLDDPRFEQSVLMDDLMDLAVPADHRLATQSTVDLADASTEDWIAPHHDHTRLIESLCSASGFAPKFVHRADAWHAVLSLVSHGFGVCLVPRLVPPPRLDVARVRLRGDPPPFRRILVCVRSGTGQDPTIADGIAALRQQAQGH</sequence>
<dbReference type="PANTHER" id="PTHR30346">
    <property type="entry name" value="TRANSCRIPTIONAL DUAL REGULATOR HCAR-RELATED"/>
    <property type="match status" value="1"/>
</dbReference>
<dbReference type="Gene3D" id="3.40.190.10">
    <property type="entry name" value="Periplasmic binding protein-like II"/>
    <property type="match status" value="2"/>
</dbReference>
<dbReference type="Pfam" id="PF03466">
    <property type="entry name" value="LysR_substrate"/>
    <property type="match status" value="1"/>
</dbReference>
<protein>
    <submittedName>
        <fullName evidence="6">LysR family transcriptional regulator</fullName>
    </submittedName>
</protein>
<dbReference type="Proteomes" id="UP000473014">
    <property type="component" value="Unassembled WGS sequence"/>
</dbReference>
<dbReference type="InterPro" id="IPR005119">
    <property type="entry name" value="LysR_subst-bd"/>
</dbReference>
<evidence type="ECO:0000256" key="2">
    <source>
        <dbReference type="ARBA" id="ARBA00023015"/>
    </source>
</evidence>
<dbReference type="GO" id="GO:0032993">
    <property type="term" value="C:protein-DNA complex"/>
    <property type="evidence" value="ECO:0007669"/>
    <property type="project" value="TreeGrafter"/>
</dbReference>
<evidence type="ECO:0000256" key="3">
    <source>
        <dbReference type="ARBA" id="ARBA00023125"/>
    </source>
</evidence>
<dbReference type="InterPro" id="IPR036388">
    <property type="entry name" value="WH-like_DNA-bd_sf"/>
</dbReference>
<dbReference type="InterPro" id="IPR036390">
    <property type="entry name" value="WH_DNA-bd_sf"/>
</dbReference>
<name>A0A6G2BKK8_9ACTN</name>
<evidence type="ECO:0000259" key="5">
    <source>
        <dbReference type="PROSITE" id="PS50931"/>
    </source>
</evidence>
<reference evidence="6 7" key="1">
    <citation type="submission" date="2019-11" db="EMBL/GenBank/DDBJ databases">
        <authorList>
            <person name="Yuan L."/>
        </authorList>
    </citation>
    <scope>NUCLEOTIDE SEQUENCE [LARGE SCALE GENOMIC DNA]</scope>
    <source>
        <strain evidence="6 7">TRM43335</strain>
    </source>
</reference>
<comment type="similarity">
    <text evidence="1">Belongs to the LysR transcriptional regulatory family.</text>
</comment>
<dbReference type="SUPFAM" id="SSF46785">
    <property type="entry name" value="Winged helix' DNA-binding domain"/>
    <property type="match status" value="1"/>
</dbReference>
<keyword evidence="7" id="KW-1185">Reference proteome</keyword>
<accession>A0A6G2BKK8</accession>
<dbReference type="CDD" id="cd08423">
    <property type="entry name" value="PBP2_LTTR_like_6"/>
    <property type="match status" value="1"/>
</dbReference>
<dbReference type="Pfam" id="PF00126">
    <property type="entry name" value="HTH_1"/>
    <property type="match status" value="1"/>
</dbReference>
<keyword evidence="4" id="KW-0804">Transcription</keyword>
<evidence type="ECO:0000313" key="6">
    <source>
        <dbReference type="EMBL" id="MTE22432.1"/>
    </source>
</evidence>
<dbReference type="Gene3D" id="1.10.10.10">
    <property type="entry name" value="Winged helix-like DNA-binding domain superfamily/Winged helix DNA-binding domain"/>
    <property type="match status" value="1"/>
</dbReference>
<dbReference type="AlphaFoldDB" id="A0A6G2BKK8"/>
<dbReference type="EMBL" id="WIXO01000001">
    <property type="protein sequence ID" value="MTE22432.1"/>
    <property type="molecule type" value="Genomic_DNA"/>
</dbReference>
<dbReference type="InterPro" id="IPR000847">
    <property type="entry name" value="LysR_HTH_N"/>
</dbReference>
<dbReference type="SUPFAM" id="SSF53850">
    <property type="entry name" value="Periplasmic binding protein-like II"/>
    <property type="match status" value="1"/>
</dbReference>
<dbReference type="PROSITE" id="PS50931">
    <property type="entry name" value="HTH_LYSR"/>
    <property type="match status" value="1"/>
</dbReference>
<evidence type="ECO:0000256" key="1">
    <source>
        <dbReference type="ARBA" id="ARBA00009437"/>
    </source>
</evidence>
<dbReference type="OrthoDB" id="4131546at2"/>
<feature type="domain" description="HTH lysR-type" evidence="5">
    <location>
        <begin position="2"/>
        <end position="59"/>
    </location>
</feature>
<keyword evidence="2" id="KW-0805">Transcription regulation</keyword>
<evidence type="ECO:0000313" key="7">
    <source>
        <dbReference type="Proteomes" id="UP000473014"/>
    </source>
</evidence>
<dbReference type="PANTHER" id="PTHR30346:SF29">
    <property type="entry name" value="LYSR SUBSTRATE-BINDING"/>
    <property type="match status" value="1"/>
</dbReference>
<dbReference type="RefSeq" id="WP_155072912.1">
    <property type="nucleotide sequence ID" value="NZ_WIXO01000001.1"/>
</dbReference>
<comment type="caution">
    <text evidence="6">The sequence shown here is derived from an EMBL/GenBank/DDBJ whole genome shotgun (WGS) entry which is preliminary data.</text>
</comment>
<dbReference type="GO" id="GO:0003677">
    <property type="term" value="F:DNA binding"/>
    <property type="evidence" value="ECO:0007669"/>
    <property type="project" value="UniProtKB-KW"/>
</dbReference>
<gene>
    <name evidence="6" type="ORF">F0L17_25685</name>
</gene>